<dbReference type="InterPro" id="IPR036388">
    <property type="entry name" value="WH-like_DNA-bd_sf"/>
</dbReference>
<evidence type="ECO:0000256" key="2">
    <source>
        <dbReference type="ARBA" id="ARBA00023125"/>
    </source>
</evidence>
<dbReference type="Pfam" id="PF00196">
    <property type="entry name" value="GerE"/>
    <property type="match status" value="1"/>
</dbReference>
<comment type="caution">
    <text evidence="5">The sequence shown here is derived from an EMBL/GenBank/DDBJ whole genome shotgun (WGS) entry which is preliminary data.</text>
</comment>
<keyword evidence="3" id="KW-0804">Transcription</keyword>
<dbReference type="InterPro" id="IPR027417">
    <property type="entry name" value="P-loop_NTPase"/>
</dbReference>
<evidence type="ECO:0000313" key="5">
    <source>
        <dbReference type="EMBL" id="OKP87735.1"/>
    </source>
</evidence>
<organism evidence="5 6">
    <name type="scientific">Paenibacillus helianthi</name>
    <dbReference type="NCBI Taxonomy" id="1349432"/>
    <lineage>
        <taxon>Bacteria</taxon>
        <taxon>Bacillati</taxon>
        <taxon>Bacillota</taxon>
        <taxon>Bacilli</taxon>
        <taxon>Bacillales</taxon>
        <taxon>Paenibacillaceae</taxon>
        <taxon>Paenibacillus</taxon>
    </lineage>
</organism>
<dbReference type="PROSITE" id="PS50043">
    <property type="entry name" value="HTH_LUXR_2"/>
    <property type="match status" value="1"/>
</dbReference>
<dbReference type="PROSITE" id="PS00622">
    <property type="entry name" value="HTH_LUXR_1"/>
    <property type="match status" value="1"/>
</dbReference>
<keyword evidence="2" id="KW-0238">DNA-binding</keyword>
<dbReference type="PANTHER" id="PTHR44688:SF25">
    <property type="entry name" value="HTH LUXR-TYPE DOMAIN-CONTAINING PROTEIN"/>
    <property type="match status" value="1"/>
</dbReference>
<dbReference type="EMBL" id="LVWI01000034">
    <property type="protein sequence ID" value="OKP87735.1"/>
    <property type="molecule type" value="Genomic_DNA"/>
</dbReference>
<evidence type="ECO:0000313" key="6">
    <source>
        <dbReference type="Proteomes" id="UP000186058"/>
    </source>
</evidence>
<dbReference type="SUPFAM" id="SSF46894">
    <property type="entry name" value="C-terminal effector domain of the bipartite response regulators"/>
    <property type="match status" value="1"/>
</dbReference>
<dbReference type="PANTHER" id="PTHR44688">
    <property type="entry name" value="DNA-BINDING TRANSCRIPTIONAL ACTIVATOR DEVR_DOSR"/>
    <property type="match status" value="1"/>
</dbReference>
<dbReference type="PRINTS" id="PR00038">
    <property type="entry name" value="HTHLUXR"/>
</dbReference>
<dbReference type="Proteomes" id="UP000186058">
    <property type="component" value="Unassembled WGS sequence"/>
</dbReference>
<dbReference type="CDD" id="cd06170">
    <property type="entry name" value="LuxR_C_like"/>
    <property type="match status" value="1"/>
</dbReference>
<dbReference type="InterPro" id="IPR041617">
    <property type="entry name" value="TPR_MalT"/>
</dbReference>
<reference evidence="5 6" key="1">
    <citation type="submission" date="2016-03" db="EMBL/GenBank/DDBJ databases">
        <authorList>
            <person name="Sant'Anna F.H."/>
            <person name="Ambrosini A."/>
            <person name="Souza R."/>
            <person name="Bach E."/>
            <person name="Fernandes G."/>
            <person name="Balsanelli E."/>
            <person name="Baura V.A."/>
            <person name="Souza E.M."/>
            <person name="Passaglia L."/>
        </authorList>
    </citation>
    <scope>NUCLEOTIDE SEQUENCE [LARGE SCALE GENOMIC DNA]</scope>
    <source>
        <strain evidence="5 6">P26E</strain>
    </source>
</reference>
<feature type="domain" description="HTH luxR-type" evidence="4">
    <location>
        <begin position="788"/>
        <end position="853"/>
    </location>
</feature>
<proteinExistence type="predicted"/>
<dbReference type="SUPFAM" id="SSF48452">
    <property type="entry name" value="TPR-like"/>
    <property type="match status" value="1"/>
</dbReference>
<dbReference type="Pfam" id="PF25873">
    <property type="entry name" value="WHD_MalT"/>
    <property type="match status" value="1"/>
</dbReference>
<dbReference type="SMART" id="SM00421">
    <property type="entry name" value="HTH_LUXR"/>
    <property type="match status" value="1"/>
</dbReference>
<evidence type="ECO:0000256" key="3">
    <source>
        <dbReference type="ARBA" id="ARBA00023163"/>
    </source>
</evidence>
<evidence type="ECO:0000256" key="1">
    <source>
        <dbReference type="ARBA" id="ARBA00023015"/>
    </source>
</evidence>
<dbReference type="Pfam" id="PF17874">
    <property type="entry name" value="TPR_MalT"/>
    <property type="match status" value="1"/>
</dbReference>
<keyword evidence="1" id="KW-0805">Transcription regulation</keyword>
<accession>A0ABX3ETD5</accession>
<dbReference type="InterPro" id="IPR011990">
    <property type="entry name" value="TPR-like_helical_dom_sf"/>
</dbReference>
<gene>
    <name evidence="5" type="ORF">A3844_10020</name>
</gene>
<name>A0ABX3ETD5_9BACL</name>
<dbReference type="SUPFAM" id="SSF52540">
    <property type="entry name" value="P-loop containing nucleoside triphosphate hydrolases"/>
    <property type="match status" value="1"/>
</dbReference>
<sequence length="856" mass="98143">MLVSTKLHIPHVRKSLVSRPRLIHKLNEGRTAKLTLVSAQAGYGKTTALSEWVKQCRSVVAWVSLDPQDNDWIQFWSYFNASIQEREPGFGLGVQSLLEIGPSTSSEPAIIELLNELNGYPHDLVIILDDYHVIELPAIHRSMIYLLEHLPPHIHLYIASRTDLSIPTARLLAKGELHQIQMQDLRFQLDEGLIFFRETTDLGLSPEQVKMLFQQTEGWISGLQLAALSLKQSENIADTLQQFSGHQHHISDYLLQEVFEHLPQQTRDFLLDTSILNRMNASLCGAVSGQLDAQAQLERLEQMNLFIVPLDDHRKWYRYHHLLSDFLQQQLFRMDPDRWVQVHIRAANGLEHLGFDEEAVEHYLEGQQFQDAVRLIEKNLHMLVQTKSVVLIRWVSVLPENSFAEKPMIELFVISVLLGVGEWTAAFLRVKQATIRFQALEGKLAEVEWKQAMGNIYFFHAITAYLQKDLEQTSAYFGLVEQYMPEGSFFQTVGRNRYQGYDSFDNLLSHISDLQAADAFLLRWITLWQSKQEYPFLGFLCASYSKLLYEWNRLEEAERVAAMVLGRQDMLPFARILIQISISASRIQQATGNPKRATALLTELKSQINSPDNELFMYRIEAEQACLSLRQGSVQDAEAWLHRCGMAHTDEVSLNRVSEYLAFARILAACERMEDALYLLEQLIRMLDKEDRLRDRIQVLILRSMVLQRSGQLEEALLQLETALHLAEPEGYIRSFIDEGPAMAELLAVYAKRLQVSHLRDATLVSLGYVQQLLQVIQVTSQVVLPAEQPRKELLTDQETKVLLLIAGGLTNKQIASDLNITGETVKFHIRNVYRKLEANNRIQALQRAKELSIMD</sequence>
<dbReference type="InterPro" id="IPR016032">
    <property type="entry name" value="Sig_transdc_resp-reg_C-effctor"/>
</dbReference>
<evidence type="ECO:0000259" key="4">
    <source>
        <dbReference type="PROSITE" id="PS50043"/>
    </source>
</evidence>
<keyword evidence="6" id="KW-1185">Reference proteome</keyword>
<dbReference type="InterPro" id="IPR000792">
    <property type="entry name" value="Tscrpt_reg_LuxR_C"/>
</dbReference>
<dbReference type="Gene3D" id="1.10.10.10">
    <property type="entry name" value="Winged helix-like DNA-binding domain superfamily/Winged helix DNA-binding domain"/>
    <property type="match status" value="1"/>
</dbReference>
<dbReference type="InterPro" id="IPR059106">
    <property type="entry name" value="WHD_MalT"/>
</dbReference>
<protein>
    <recommendedName>
        <fullName evidence="4">HTH luxR-type domain-containing protein</fullName>
    </recommendedName>
</protein>
<dbReference type="Gene3D" id="1.25.40.10">
    <property type="entry name" value="Tetratricopeptide repeat domain"/>
    <property type="match status" value="1"/>
</dbReference>